<dbReference type="Pfam" id="PF00034">
    <property type="entry name" value="Cytochrom_C"/>
    <property type="match status" value="1"/>
</dbReference>
<dbReference type="Gene3D" id="1.25.10.10">
    <property type="entry name" value="Leucine-rich Repeat Variant"/>
    <property type="match status" value="1"/>
</dbReference>
<dbReference type="InterPro" id="IPR036909">
    <property type="entry name" value="Cyt_c-like_dom_sf"/>
</dbReference>
<evidence type="ECO:0000256" key="3">
    <source>
        <dbReference type="ARBA" id="ARBA00023004"/>
    </source>
</evidence>
<dbReference type="InterPro" id="IPR055557">
    <property type="entry name" value="DUF7133"/>
</dbReference>
<accession>A0A148KKW8</accession>
<dbReference type="GO" id="GO:0046872">
    <property type="term" value="F:metal ion binding"/>
    <property type="evidence" value="ECO:0007669"/>
    <property type="project" value="UniProtKB-KW"/>
</dbReference>
<dbReference type="PANTHER" id="PTHR33546:SF1">
    <property type="entry name" value="LARGE, MULTIFUNCTIONAL SECRETED PROTEIN"/>
    <property type="match status" value="1"/>
</dbReference>
<reference evidence="7" key="1">
    <citation type="submission" date="2016-02" db="EMBL/GenBank/DDBJ databases">
        <authorList>
            <person name="Schultz-Johansen M."/>
            <person name="Glaring M.A."/>
            <person name="Bech P.K."/>
            <person name="Stougaard P."/>
        </authorList>
    </citation>
    <scope>NUCLEOTIDE SEQUENCE [LARGE SCALE GENOMIC DNA]</scope>
    <source>
        <strain evidence="7">S66</strain>
    </source>
</reference>
<protein>
    <recommendedName>
        <fullName evidence="5">Cytochrome c domain-containing protein</fullName>
    </recommendedName>
</protein>
<dbReference type="PANTHER" id="PTHR33546">
    <property type="entry name" value="LARGE, MULTIFUNCTIONAL SECRETED PROTEIN-RELATED"/>
    <property type="match status" value="1"/>
</dbReference>
<dbReference type="GO" id="GO:0020037">
    <property type="term" value="F:heme binding"/>
    <property type="evidence" value="ECO:0007669"/>
    <property type="project" value="InterPro"/>
</dbReference>
<name>A0A148KKW8_9ALTE</name>
<dbReference type="Proteomes" id="UP000070299">
    <property type="component" value="Unassembled WGS sequence"/>
</dbReference>
<evidence type="ECO:0000256" key="2">
    <source>
        <dbReference type="ARBA" id="ARBA00022723"/>
    </source>
</evidence>
<dbReference type="STRING" id="1799789.AX660_02425"/>
<dbReference type="InterPro" id="IPR013427">
    <property type="entry name" value="Haem-bd_dom_put"/>
</dbReference>
<evidence type="ECO:0000259" key="5">
    <source>
        <dbReference type="PROSITE" id="PS51007"/>
    </source>
</evidence>
<organism evidence="6 7">
    <name type="scientific">Paraglaciecola hydrolytica</name>
    <dbReference type="NCBI Taxonomy" id="1799789"/>
    <lineage>
        <taxon>Bacteria</taxon>
        <taxon>Pseudomonadati</taxon>
        <taxon>Pseudomonadota</taxon>
        <taxon>Gammaproteobacteria</taxon>
        <taxon>Alteromonadales</taxon>
        <taxon>Alteromonadaceae</taxon>
        <taxon>Paraglaciecola</taxon>
    </lineage>
</organism>
<dbReference type="InterPro" id="IPR011042">
    <property type="entry name" value="6-blade_b-propeller_TolB-like"/>
</dbReference>
<evidence type="ECO:0000256" key="4">
    <source>
        <dbReference type="PROSITE-ProRule" id="PRU00433"/>
    </source>
</evidence>
<dbReference type="Gene3D" id="2.120.10.30">
    <property type="entry name" value="TolB, C-terminal domain"/>
    <property type="match status" value="1"/>
</dbReference>
<dbReference type="PROSITE" id="PS51007">
    <property type="entry name" value="CYTC"/>
    <property type="match status" value="1"/>
</dbReference>
<dbReference type="NCBIfam" id="TIGR02603">
    <property type="entry name" value="CxxCH_TIGR02603"/>
    <property type="match status" value="1"/>
</dbReference>
<dbReference type="Gene3D" id="1.10.760.10">
    <property type="entry name" value="Cytochrome c-like domain"/>
    <property type="match status" value="1"/>
</dbReference>
<proteinExistence type="predicted"/>
<evidence type="ECO:0000313" key="6">
    <source>
        <dbReference type="EMBL" id="KXI26972.1"/>
    </source>
</evidence>
<dbReference type="InterPro" id="IPR016024">
    <property type="entry name" value="ARM-type_fold"/>
</dbReference>
<dbReference type="Pfam" id="PF13646">
    <property type="entry name" value="HEAT_2"/>
    <property type="match status" value="1"/>
</dbReference>
<keyword evidence="1 4" id="KW-0349">Heme</keyword>
<comment type="caution">
    <text evidence="6">The sequence shown here is derived from an EMBL/GenBank/DDBJ whole genome shotgun (WGS) entry which is preliminary data.</text>
</comment>
<keyword evidence="7" id="KW-1185">Reference proteome</keyword>
<evidence type="ECO:0000256" key="1">
    <source>
        <dbReference type="ARBA" id="ARBA00022617"/>
    </source>
</evidence>
<dbReference type="GO" id="GO:0009055">
    <property type="term" value="F:electron transfer activity"/>
    <property type="evidence" value="ECO:0007669"/>
    <property type="project" value="InterPro"/>
</dbReference>
<dbReference type="InterPro" id="IPR011041">
    <property type="entry name" value="Quinoprot_gluc/sorb_DH_b-prop"/>
</dbReference>
<dbReference type="SUPFAM" id="SSF46626">
    <property type="entry name" value="Cytochrome c"/>
    <property type="match status" value="1"/>
</dbReference>
<dbReference type="InterPro" id="IPR011989">
    <property type="entry name" value="ARM-like"/>
</dbReference>
<dbReference type="Pfam" id="PF23500">
    <property type="entry name" value="DUF7133"/>
    <property type="match status" value="1"/>
</dbReference>
<feature type="domain" description="Cytochrome c" evidence="5">
    <location>
        <begin position="947"/>
        <end position="1083"/>
    </location>
</feature>
<dbReference type="AlphaFoldDB" id="A0A148KKW8"/>
<dbReference type="InterPro" id="IPR009056">
    <property type="entry name" value="Cyt_c-like_dom"/>
</dbReference>
<dbReference type="SUPFAM" id="SSF48371">
    <property type="entry name" value="ARM repeat"/>
    <property type="match status" value="1"/>
</dbReference>
<dbReference type="SUPFAM" id="SSF50952">
    <property type="entry name" value="Soluble quinoprotein glucose dehydrogenase"/>
    <property type="match status" value="1"/>
</dbReference>
<sequence>MQGFSLPEDLKVDVWADTTLTQNPSYFYFDSQGRMLVTELYRINKGVLDIRGFSQAAAIADIEIKTLDDRLQLYKNFPTEFPDNQAAGVADQIILLEDTNKDGKADTSKVFAGGFNQPLDGLGAGVIERDGKVYYTNIPNLWMLEDQNNDGVADQQISLQSGFGTRVSFMGHDMHGLTWGPDGRLYWSLGDRGYDLTTKEGKTYQEPNYGAVFRADPDGSNLEVFYSGLRNPQELVFDEFGNLFTADNDGDHGDTERVNHLIEGGDSGWHAGHQSIMSFTQKLELRSFKYTGDTDIPVAWLTNEMSVPRNDSQPAYMLPGIVQLFTGPSGFTYNPSNYLGDKWRNTFFVALFGGSPEGSYIATFKNIKNGASFLTSPPETFLKGIIVTDIDFGPDGRFYVSEFNFGGWSSANEGAVYVLALKDQPTDLANQHKNYHVLLTADYAKKTVQELASLLAIDHQRIRQQAQFELAKRGQAGFKQFETLALDTNKDVFSRIHSIWGLSQLVLNHSIDKQKLSSLLPLLNDASEQVRIQTARVLGDHKAAFAENALIKTLKDDNGQAAMYAAIGLGKIGSNKAVNTVINKLIQVADKDLWLRHALVMALKGIDKKHWIQHKNHQSNDVRLAVLLALRALKDVQVADFLQDESQAIVDEAILAIDDKKLTKARAKVAALLSPDLRADTAVQAFVHHRIINANFNEGRAEDAERLLAYASDKDLKPRLVSEALAAIESWYDINPIDTIDGLPSLANRKRAKIDALVLQYLPAILAHTQGQALVQSMRIAQQFNYELSETVLAKITQDQSADTDIRIQALDLLNVRYPNKAITVSNGLLNDDLIKIKAAALGVMLQQDYATGIKVVFEYLASDAIPLQKIALAKLSAQSNPQIDALLVNKLEALIQKQGEHAITLELVSAAEKSTNPALKTLLAQYQTNMQKSDLLTQYAGTLAGGDAQEGRNIFFTNGAANCIRCHKVDGKGSNVGPNLSTIAKNHSAEYLLQALIDPSAAIAPGYGTFNLTLHDGKVVSALFYAETDSTITLGKPNESLQVFNKSDLKEIQRPASGMPPINYMLNQAEIRDVVAYLQTLVGKNNNSTSAH</sequence>
<dbReference type="EMBL" id="LSNE01000018">
    <property type="protein sequence ID" value="KXI26972.1"/>
    <property type="molecule type" value="Genomic_DNA"/>
</dbReference>
<keyword evidence="2 4" id="KW-0479">Metal-binding</keyword>
<keyword evidence="3 4" id="KW-0408">Iron</keyword>
<evidence type="ECO:0000313" key="7">
    <source>
        <dbReference type="Proteomes" id="UP000070299"/>
    </source>
</evidence>
<gene>
    <name evidence="6" type="ORF">AX660_02425</name>
</gene>